<dbReference type="NCBIfam" id="NF004079">
    <property type="entry name" value="PRK05584.1"/>
    <property type="match status" value="1"/>
</dbReference>
<sequence length="231" mass="25337">MIIGIIGAMNEEIIELKSVMKEISEENIGNLLFYKGILEGKNVVLVESGIGKVNAAICATIMKEHFDVDKILFTGVAGGVNPDINIGDIVIGEDLVEHDVDCTTFGYELGQIPRMKTLSFKGDDNLVAIAYDTAVEKFGNSKVWKGRIVSGDQFIASNEKIKWLRDTFNAYCTEMEGASVAHVCYTLNVPFVIIRAISDKANHEANVDYGEFVKVAAKNSKTIVEGILRKI</sequence>
<keyword evidence="3" id="KW-0028">Amino-acid biosynthesis</keyword>
<dbReference type="UniPathway" id="UPA00904">
    <property type="reaction ID" value="UER00871"/>
</dbReference>
<organism evidence="8 9">
    <name type="scientific">Fusobacterium hominis</name>
    <dbReference type="NCBI Taxonomy" id="2764326"/>
    <lineage>
        <taxon>Bacteria</taxon>
        <taxon>Fusobacteriati</taxon>
        <taxon>Fusobacteriota</taxon>
        <taxon>Fusobacteriia</taxon>
        <taxon>Fusobacteriales</taxon>
        <taxon>Fusobacteriaceae</taxon>
        <taxon>Fusobacterium</taxon>
    </lineage>
</organism>
<dbReference type="GO" id="GO:0008930">
    <property type="term" value="F:methylthioadenosine nucleosidase activity"/>
    <property type="evidence" value="ECO:0007669"/>
    <property type="project" value="InterPro"/>
</dbReference>
<evidence type="ECO:0000256" key="5">
    <source>
        <dbReference type="ARBA" id="ARBA00023167"/>
    </source>
</evidence>
<dbReference type="Proteomes" id="UP000515913">
    <property type="component" value="Chromosome"/>
</dbReference>
<dbReference type="GO" id="GO:0009164">
    <property type="term" value="P:nucleoside catabolic process"/>
    <property type="evidence" value="ECO:0007669"/>
    <property type="project" value="InterPro"/>
</dbReference>
<dbReference type="GO" id="GO:0008782">
    <property type="term" value="F:adenosylhomocysteine nucleosidase activity"/>
    <property type="evidence" value="ECO:0007669"/>
    <property type="project" value="UniProtKB-EC"/>
</dbReference>
<evidence type="ECO:0000256" key="4">
    <source>
        <dbReference type="ARBA" id="ARBA00022801"/>
    </source>
</evidence>
<dbReference type="RefSeq" id="WP_101475108.1">
    <property type="nucleotide sequence ID" value="NZ_CP060637.1"/>
</dbReference>
<name>A0A7G9GXP8_9FUSO</name>
<dbReference type="EC" id="3.2.2.9" evidence="2"/>
<gene>
    <name evidence="8" type="ORF">H9Q81_01695</name>
</gene>
<dbReference type="Pfam" id="PF01048">
    <property type="entry name" value="PNP_UDP_1"/>
    <property type="match status" value="1"/>
</dbReference>
<feature type="domain" description="Nucleoside phosphorylase" evidence="7">
    <location>
        <begin position="3"/>
        <end position="229"/>
    </location>
</feature>
<evidence type="ECO:0000256" key="2">
    <source>
        <dbReference type="ARBA" id="ARBA00011974"/>
    </source>
</evidence>
<evidence type="ECO:0000259" key="7">
    <source>
        <dbReference type="Pfam" id="PF01048"/>
    </source>
</evidence>
<evidence type="ECO:0000313" key="9">
    <source>
        <dbReference type="Proteomes" id="UP000515913"/>
    </source>
</evidence>
<keyword evidence="8" id="KW-0326">Glycosidase</keyword>
<protein>
    <recommendedName>
        <fullName evidence="2">adenosylhomocysteine nucleosidase</fullName>
        <ecNumber evidence="2">3.2.2.9</ecNumber>
    </recommendedName>
</protein>
<keyword evidence="4 8" id="KW-0378">Hydrolase</keyword>
<evidence type="ECO:0000313" key="8">
    <source>
        <dbReference type="EMBL" id="QNM15580.1"/>
    </source>
</evidence>
<dbReference type="InterPro" id="IPR035994">
    <property type="entry name" value="Nucleoside_phosphorylase_sf"/>
</dbReference>
<dbReference type="KEGG" id="fho:H9Q81_01695"/>
<dbReference type="GO" id="GO:0019509">
    <property type="term" value="P:L-methionine salvage from methylthioadenosine"/>
    <property type="evidence" value="ECO:0007669"/>
    <property type="project" value="UniProtKB-UniPathway"/>
</dbReference>
<comment type="catalytic activity">
    <reaction evidence="6">
        <text>5'-deoxyadenosine + H2O = 5-deoxy-D-ribose + adenine</text>
        <dbReference type="Rhea" id="RHEA:29859"/>
        <dbReference type="ChEBI" id="CHEBI:15377"/>
        <dbReference type="ChEBI" id="CHEBI:16708"/>
        <dbReference type="ChEBI" id="CHEBI:17319"/>
        <dbReference type="ChEBI" id="CHEBI:149540"/>
        <dbReference type="EC" id="3.2.2.9"/>
    </reaction>
    <physiologicalReaction direction="left-to-right" evidence="6">
        <dbReference type="Rhea" id="RHEA:29860"/>
    </physiologicalReaction>
</comment>
<dbReference type="GO" id="GO:0005829">
    <property type="term" value="C:cytosol"/>
    <property type="evidence" value="ECO:0007669"/>
    <property type="project" value="TreeGrafter"/>
</dbReference>
<evidence type="ECO:0000256" key="1">
    <source>
        <dbReference type="ARBA" id="ARBA00004945"/>
    </source>
</evidence>
<proteinExistence type="predicted"/>
<dbReference type="EMBL" id="CP060637">
    <property type="protein sequence ID" value="QNM15580.1"/>
    <property type="molecule type" value="Genomic_DNA"/>
</dbReference>
<dbReference type="AlphaFoldDB" id="A0A7G9GXP8"/>
<dbReference type="PANTHER" id="PTHR46832">
    <property type="entry name" value="5'-METHYLTHIOADENOSINE/S-ADENOSYLHOMOCYSTEINE NUCLEOSIDASE"/>
    <property type="match status" value="1"/>
</dbReference>
<dbReference type="Gene3D" id="3.40.50.1580">
    <property type="entry name" value="Nucleoside phosphorylase domain"/>
    <property type="match status" value="1"/>
</dbReference>
<dbReference type="NCBIfam" id="TIGR01704">
    <property type="entry name" value="MTA_SAH-Nsdase"/>
    <property type="match status" value="1"/>
</dbReference>
<comment type="pathway">
    <text evidence="1">Amino-acid biosynthesis; L-methionine biosynthesis via salvage pathway; S-methyl-5-thio-alpha-D-ribose 1-phosphate from S-methyl-5'-thioadenosine (hydrolase route): step 1/2.</text>
</comment>
<reference evidence="8 9" key="1">
    <citation type="submission" date="2020-08" db="EMBL/GenBank/DDBJ databases">
        <authorList>
            <person name="Liu C."/>
            <person name="Sun Q."/>
        </authorList>
    </citation>
    <scope>NUCLEOTIDE SEQUENCE [LARGE SCALE GENOMIC DNA]</scope>
    <source>
        <strain evidence="8 9">NSJ-57</strain>
    </source>
</reference>
<evidence type="ECO:0000256" key="3">
    <source>
        <dbReference type="ARBA" id="ARBA00022605"/>
    </source>
</evidence>
<keyword evidence="5" id="KW-0486">Methionine biosynthesis</keyword>
<dbReference type="GO" id="GO:0019284">
    <property type="term" value="P:L-methionine salvage from S-adenosylmethionine"/>
    <property type="evidence" value="ECO:0007669"/>
    <property type="project" value="TreeGrafter"/>
</dbReference>
<evidence type="ECO:0000256" key="6">
    <source>
        <dbReference type="ARBA" id="ARBA00050313"/>
    </source>
</evidence>
<dbReference type="SUPFAM" id="SSF53167">
    <property type="entry name" value="Purine and uridine phosphorylases"/>
    <property type="match status" value="1"/>
</dbReference>
<dbReference type="CDD" id="cd09008">
    <property type="entry name" value="MTAN"/>
    <property type="match status" value="1"/>
</dbReference>
<dbReference type="InterPro" id="IPR010049">
    <property type="entry name" value="MTA_SAH_Nsdase"/>
</dbReference>
<keyword evidence="9" id="KW-1185">Reference proteome</keyword>
<dbReference type="PANTHER" id="PTHR46832:SF1">
    <property type="entry name" value="5'-METHYLTHIOADENOSINE_S-ADENOSYLHOMOCYSTEINE NUCLEOSIDASE"/>
    <property type="match status" value="1"/>
</dbReference>
<accession>A0A7G9GXP8</accession>
<dbReference type="FunFam" id="3.40.50.1580:FF:000001">
    <property type="entry name" value="MTA/SAH nucleosidase family protein"/>
    <property type="match status" value="1"/>
</dbReference>
<dbReference type="InterPro" id="IPR000845">
    <property type="entry name" value="Nucleoside_phosphorylase_d"/>
</dbReference>